<feature type="signal peptide" evidence="1">
    <location>
        <begin position="1"/>
        <end position="18"/>
    </location>
</feature>
<proteinExistence type="evidence at transcript level"/>
<reference evidence="2" key="1">
    <citation type="submission" date="2010-04" db="EMBL/GenBank/DDBJ databases">
        <authorList>
            <person name="Reid K.E."/>
            <person name="Liao N."/>
            <person name="Chan S."/>
            <person name="Docking R."/>
            <person name="Taylor G."/>
            <person name="Moore R."/>
            <person name="Mayo M."/>
            <person name="Munro S."/>
            <person name="King J."/>
            <person name="Yanchuk A."/>
            <person name="Holt R."/>
            <person name="Jones S."/>
            <person name="Marra M."/>
            <person name="Ritland C.E."/>
            <person name="Ritland K."/>
            <person name="Bohlmann J."/>
        </authorList>
    </citation>
    <scope>NUCLEOTIDE SEQUENCE</scope>
    <source>
        <tissue evidence="2">Bud</tissue>
    </source>
</reference>
<dbReference type="AlphaFoldDB" id="D5AE53"/>
<evidence type="ECO:0000313" key="2">
    <source>
        <dbReference type="EMBL" id="ADE77822.1"/>
    </source>
</evidence>
<keyword evidence="1" id="KW-0732">Signal</keyword>
<evidence type="ECO:0000256" key="1">
    <source>
        <dbReference type="SAM" id="SignalP"/>
    </source>
</evidence>
<dbReference type="EMBL" id="BT124581">
    <property type="protein sequence ID" value="ADE77822.1"/>
    <property type="molecule type" value="mRNA"/>
</dbReference>
<name>D5AE53_PICSI</name>
<accession>D5AE53</accession>
<organism evidence="2">
    <name type="scientific">Picea sitchensis</name>
    <name type="common">Sitka spruce</name>
    <name type="synonym">Pinus sitchensis</name>
    <dbReference type="NCBI Taxonomy" id="3332"/>
    <lineage>
        <taxon>Eukaryota</taxon>
        <taxon>Viridiplantae</taxon>
        <taxon>Streptophyta</taxon>
        <taxon>Embryophyta</taxon>
        <taxon>Tracheophyta</taxon>
        <taxon>Spermatophyta</taxon>
        <taxon>Pinopsida</taxon>
        <taxon>Pinidae</taxon>
        <taxon>Conifers I</taxon>
        <taxon>Pinales</taxon>
        <taxon>Pinaceae</taxon>
        <taxon>Picea</taxon>
    </lineage>
</organism>
<feature type="chain" id="PRO_5003069238" evidence="1">
    <location>
        <begin position="19"/>
        <end position="74"/>
    </location>
</feature>
<protein>
    <submittedName>
        <fullName evidence="2">Uncharacterized protein</fullName>
    </submittedName>
</protein>
<sequence length="74" mass="8658">MFAQTLNILRCILLCTWDENGVIPTREKWRKAFFVVSQINGFELNTYNGYLLQKYVNAESFVIPRPSGQRNMGR</sequence>